<feature type="domain" description="Peptidase S9 prolyl oligopeptidase catalytic" evidence="7">
    <location>
        <begin position="520"/>
        <end position="734"/>
    </location>
</feature>
<protein>
    <recommendedName>
        <fullName evidence="6">Prolyl endopeptidase</fullName>
        <ecNumber evidence="6">3.4.21.-</ecNumber>
    </recommendedName>
</protein>
<keyword evidence="2 6" id="KW-0645">Protease</keyword>
<evidence type="ECO:0000256" key="6">
    <source>
        <dbReference type="RuleBase" id="RU368024"/>
    </source>
</evidence>
<dbReference type="SUPFAM" id="SSF50993">
    <property type="entry name" value="Peptidase/esterase 'gauge' domain"/>
    <property type="match status" value="1"/>
</dbReference>
<dbReference type="InterPro" id="IPR001375">
    <property type="entry name" value="Peptidase_S9_cat"/>
</dbReference>
<dbReference type="EC" id="3.4.21.-" evidence="6"/>
<evidence type="ECO:0000256" key="5">
    <source>
        <dbReference type="ARBA" id="ARBA00045448"/>
    </source>
</evidence>
<dbReference type="Proteomes" id="UP001627154">
    <property type="component" value="Unassembled WGS sequence"/>
</dbReference>
<dbReference type="EMBL" id="JBJJXI010000027">
    <property type="protein sequence ID" value="KAL3403920.1"/>
    <property type="molecule type" value="Genomic_DNA"/>
</dbReference>
<dbReference type="PANTHER" id="PTHR11757">
    <property type="entry name" value="PROTEASE FAMILY S9A OLIGOPEPTIDASE"/>
    <property type="match status" value="1"/>
</dbReference>
<evidence type="ECO:0000313" key="9">
    <source>
        <dbReference type="EMBL" id="KAL3403920.1"/>
    </source>
</evidence>
<evidence type="ECO:0000256" key="1">
    <source>
        <dbReference type="ARBA" id="ARBA00005228"/>
    </source>
</evidence>
<evidence type="ECO:0000313" key="10">
    <source>
        <dbReference type="Proteomes" id="UP001627154"/>
    </source>
</evidence>
<keyword evidence="3 6" id="KW-0378">Hydrolase</keyword>
<evidence type="ECO:0000256" key="3">
    <source>
        <dbReference type="ARBA" id="ARBA00022801"/>
    </source>
</evidence>
<comment type="function">
    <text evidence="5">Serine peptidase whose precise substrate specificity remains unclear. Does not cleave peptides after a arginine or lysine residue. Regulates trans-Golgi network morphology and sorting by regulating the membrane binding of the AP-1 complex. May play a role in the regulation of synaptic vesicle exocytosis.</text>
</comment>
<dbReference type="Gene3D" id="3.40.50.1820">
    <property type="entry name" value="alpha/beta hydrolase"/>
    <property type="match status" value="1"/>
</dbReference>
<comment type="caution">
    <text evidence="9">The sequence shown here is derived from an EMBL/GenBank/DDBJ whole genome shotgun (WGS) entry which is preliminary data.</text>
</comment>
<dbReference type="InterPro" id="IPR002470">
    <property type="entry name" value="Peptidase_S9A"/>
</dbReference>
<dbReference type="AlphaFoldDB" id="A0ABD2XFB8"/>
<dbReference type="Pfam" id="PF02897">
    <property type="entry name" value="Peptidase_S9_N"/>
    <property type="match status" value="1"/>
</dbReference>
<evidence type="ECO:0000256" key="2">
    <source>
        <dbReference type="ARBA" id="ARBA00022670"/>
    </source>
</evidence>
<proteinExistence type="inferred from homology"/>
<dbReference type="PRINTS" id="PR00862">
    <property type="entry name" value="PROLIGOPTASE"/>
</dbReference>
<name>A0ABD2XFB8_9HYME</name>
<dbReference type="InterPro" id="IPR029058">
    <property type="entry name" value="AB_hydrolase_fold"/>
</dbReference>
<accession>A0ABD2XFB8</accession>
<dbReference type="GO" id="GO:0004252">
    <property type="term" value="F:serine-type endopeptidase activity"/>
    <property type="evidence" value="ECO:0007669"/>
    <property type="project" value="UniProtKB-UniRule"/>
</dbReference>
<gene>
    <name evidence="9" type="ORF">TKK_003326</name>
</gene>
<evidence type="ECO:0000259" key="8">
    <source>
        <dbReference type="Pfam" id="PF02897"/>
    </source>
</evidence>
<keyword evidence="10" id="KW-1185">Reference proteome</keyword>
<comment type="similarity">
    <text evidence="1 6">Belongs to the peptidase S9A family.</text>
</comment>
<evidence type="ECO:0000259" key="7">
    <source>
        <dbReference type="Pfam" id="PF00326"/>
    </source>
</evidence>
<dbReference type="SUPFAM" id="SSF53474">
    <property type="entry name" value="alpha/beta-Hydrolases"/>
    <property type="match status" value="1"/>
</dbReference>
<dbReference type="GO" id="GO:0006508">
    <property type="term" value="P:proteolysis"/>
    <property type="evidence" value="ECO:0007669"/>
    <property type="project" value="UniProtKB-KW"/>
</dbReference>
<organism evidence="9 10">
    <name type="scientific">Trichogramma kaykai</name>
    <dbReference type="NCBI Taxonomy" id="54128"/>
    <lineage>
        <taxon>Eukaryota</taxon>
        <taxon>Metazoa</taxon>
        <taxon>Ecdysozoa</taxon>
        <taxon>Arthropoda</taxon>
        <taxon>Hexapoda</taxon>
        <taxon>Insecta</taxon>
        <taxon>Pterygota</taxon>
        <taxon>Neoptera</taxon>
        <taxon>Endopterygota</taxon>
        <taxon>Hymenoptera</taxon>
        <taxon>Apocrita</taxon>
        <taxon>Proctotrupomorpha</taxon>
        <taxon>Chalcidoidea</taxon>
        <taxon>Trichogrammatidae</taxon>
        <taxon>Trichogramma</taxon>
    </lineage>
</organism>
<keyword evidence="4 6" id="KW-0720">Serine protease</keyword>
<dbReference type="InterPro" id="IPR051543">
    <property type="entry name" value="Serine_Peptidase_S9A"/>
</dbReference>
<dbReference type="Gene3D" id="2.130.10.120">
    <property type="entry name" value="Prolyl oligopeptidase, N-terminal domain"/>
    <property type="match status" value="1"/>
</dbReference>
<dbReference type="Pfam" id="PF00326">
    <property type="entry name" value="Peptidase_S9"/>
    <property type="match status" value="1"/>
</dbReference>
<sequence>MALVVLNLVNSAKKLPCFAKSFSLLRLKLLREPIKRTLLTLVESNLKKHQKFEKMKPPVAAERPHKYEIHGTVLEDEYFWMRDSKWPEVEDKDVLEYVKEENAYTEEFFAPHKSLKNDIFEELKGRIKLDDQTPYVKKGDYYYYSRTESDKEYSIHCRKHKSTDAPEEIILDINVLAKDKKFTDVDVVKVSPDHNLLAYSVDFAGLERYNIKVLNLQTKEYLVDEIINVSGNIIWHEKLNGFFYSPLNEHLRTDTLKFHTLGEKQENDKTLFHIDDVLYQLRVHKSSSKEYVFINVSGHNTNEIHVIKMSDTTFKTELIRQKKEDIFYDVEHNDDLFYIKTNDQAKNFRIVTVGIDKFYNDQWENNYVPEISNQYLCDFGMTKNYLILTYRVKGLPIVVVKSLDTEKQKDIQFSDGSYTASAKSTNFEENDIRINYSSLARPNTTYTYDYPSGQLNVIKVQEIPSGHDPKEYTVERIYASTDGVEVPITVLYKTSLFEGPKNPLCMYGYGSYGHAYPVNFKNQAISLVNRGFVYAIAHIRGGDDLGHDWYEEAKFLKKKRTFEDFIACAETLCAKGYTTKGNIVCGGGSAGGLLIGAVINSKPELFKAALLHVPFVDVLNTMLDETLPLTPGEFKEWGNPKELDYFNYIRSYSPYDNIKAQKYPHIFTTAGLSDPRVGYWEAAKWVARLRKIKTDDNVLIMKTNMDSGHMGSSGRYDYLKEIADDIVFILKVFNMIPQV</sequence>
<evidence type="ECO:0000256" key="4">
    <source>
        <dbReference type="ARBA" id="ARBA00022825"/>
    </source>
</evidence>
<dbReference type="InterPro" id="IPR023302">
    <property type="entry name" value="Pept_S9A_N"/>
</dbReference>
<dbReference type="PANTHER" id="PTHR11757:SF19">
    <property type="entry name" value="PROLYL ENDOPEPTIDASE-LIKE"/>
    <property type="match status" value="1"/>
</dbReference>
<feature type="domain" description="Peptidase S9A N-terminal" evidence="8">
    <location>
        <begin position="58"/>
        <end position="460"/>
    </location>
</feature>
<reference evidence="9 10" key="1">
    <citation type="journal article" date="2024" name="bioRxiv">
        <title>A reference genome for Trichogramma kaykai: A tiny desert-dwelling parasitoid wasp with competing sex-ratio distorters.</title>
        <authorList>
            <person name="Culotta J."/>
            <person name="Lindsey A.R."/>
        </authorList>
    </citation>
    <scope>NUCLEOTIDE SEQUENCE [LARGE SCALE GENOMIC DNA]</scope>
    <source>
        <strain evidence="9 10">KSX58</strain>
    </source>
</reference>